<dbReference type="InterPro" id="IPR036761">
    <property type="entry name" value="TTHA0802/YceI-like_sf"/>
</dbReference>
<dbReference type="Gene3D" id="2.40.128.110">
    <property type="entry name" value="Lipid/polyisoprenoid-binding, YceI-like"/>
    <property type="match status" value="1"/>
</dbReference>
<accession>A0ABY5LE43</accession>
<feature type="chain" id="PRO_5045661401" evidence="1">
    <location>
        <begin position="22"/>
        <end position="190"/>
    </location>
</feature>
<evidence type="ECO:0000259" key="2">
    <source>
        <dbReference type="SMART" id="SM00867"/>
    </source>
</evidence>
<dbReference type="RefSeq" id="WP_257084046.1">
    <property type="nucleotide sequence ID" value="NZ_CP102096.1"/>
</dbReference>
<dbReference type="Proteomes" id="UP001058602">
    <property type="component" value="Chromosome 1"/>
</dbReference>
<dbReference type="Pfam" id="PF04264">
    <property type="entry name" value="YceI"/>
    <property type="match status" value="1"/>
</dbReference>
<feature type="signal peptide" evidence="1">
    <location>
        <begin position="1"/>
        <end position="21"/>
    </location>
</feature>
<gene>
    <name evidence="3" type="ORF">NP165_11255</name>
</gene>
<sequence length="190" mass="20151">MSKVVPSFTLALAVFSSQLFAADKYQLEPNLSSVSFATIKNQFVVEPATVGGLQGEIDESGQFQLSADLTSISTAVPIRDTRLNELYFESANHPVIKVSGSVDWNALSSGPKNMVVPAEVSMFGNSKRIDFPVVMVQAGDYLTVSSVSPVIVNGGDFGIPAENLAKLAETVGGIPISPQVPLSITLTFKK</sequence>
<evidence type="ECO:0000313" key="3">
    <source>
        <dbReference type="EMBL" id="UUM30269.1"/>
    </source>
</evidence>
<proteinExistence type="predicted"/>
<reference evidence="3" key="1">
    <citation type="submission" date="2022-07" db="EMBL/GenBank/DDBJ databases">
        <title>Complete genome of Vibrio japonicus strain JCM 31412T and phylogenomic assessment of the Nereis clade of the genus Vibrio.</title>
        <authorList>
            <person name="Shlafstein M.D."/>
            <person name="Emsley S.A."/>
            <person name="Ushijima B."/>
            <person name="Videau P."/>
            <person name="Saw J.H."/>
        </authorList>
    </citation>
    <scope>NUCLEOTIDE SEQUENCE</scope>
    <source>
        <strain evidence="3">JCM 31412</strain>
    </source>
</reference>
<dbReference type="InterPro" id="IPR007372">
    <property type="entry name" value="Lipid/polyisoprenoid-bd_YceI"/>
</dbReference>
<keyword evidence="4" id="KW-1185">Reference proteome</keyword>
<organism evidence="3 4">
    <name type="scientific">Vibrio japonicus</name>
    <dbReference type="NCBI Taxonomy" id="1824638"/>
    <lineage>
        <taxon>Bacteria</taxon>
        <taxon>Pseudomonadati</taxon>
        <taxon>Pseudomonadota</taxon>
        <taxon>Gammaproteobacteria</taxon>
        <taxon>Vibrionales</taxon>
        <taxon>Vibrionaceae</taxon>
        <taxon>Vibrio</taxon>
    </lineage>
</organism>
<evidence type="ECO:0000313" key="4">
    <source>
        <dbReference type="Proteomes" id="UP001058602"/>
    </source>
</evidence>
<dbReference type="SMART" id="SM00867">
    <property type="entry name" value="YceI"/>
    <property type="match status" value="1"/>
</dbReference>
<name>A0ABY5LE43_9VIBR</name>
<protein>
    <submittedName>
        <fullName evidence="3">YceI family protein</fullName>
    </submittedName>
</protein>
<keyword evidence="1" id="KW-0732">Signal</keyword>
<evidence type="ECO:0000256" key="1">
    <source>
        <dbReference type="SAM" id="SignalP"/>
    </source>
</evidence>
<dbReference type="EMBL" id="CP102096">
    <property type="protein sequence ID" value="UUM30269.1"/>
    <property type="molecule type" value="Genomic_DNA"/>
</dbReference>
<feature type="domain" description="Lipid/polyisoprenoid-binding YceI-like" evidence="2">
    <location>
        <begin position="24"/>
        <end position="189"/>
    </location>
</feature>
<dbReference type="SUPFAM" id="SSF101874">
    <property type="entry name" value="YceI-like"/>
    <property type="match status" value="1"/>
</dbReference>